<feature type="compositionally biased region" description="Basic and acidic residues" evidence="1">
    <location>
        <begin position="7"/>
        <end position="20"/>
    </location>
</feature>
<dbReference type="KEGG" id="kcm:ABWK59_01715"/>
<evidence type="ECO:0000256" key="1">
    <source>
        <dbReference type="SAM" id="MobiDB-lite"/>
    </source>
</evidence>
<dbReference type="AlphaFoldDB" id="A0AAU8JPI2"/>
<proteinExistence type="predicted"/>
<organism evidence="2">
    <name type="scientific">Kitasatospora camelliae</name>
    <dbReference type="NCBI Taxonomy" id="3156397"/>
    <lineage>
        <taxon>Bacteria</taxon>
        <taxon>Bacillati</taxon>
        <taxon>Actinomycetota</taxon>
        <taxon>Actinomycetes</taxon>
        <taxon>Kitasatosporales</taxon>
        <taxon>Streptomycetaceae</taxon>
        <taxon>Kitasatospora</taxon>
    </lineage>
</organism>
<sequence>MSAAEALLRRLLADLPERPLPRPPTARDGSATGRPEGARAPLAVWHPHHVPPPSPFPPPSLFPFPPEPSGGPMPHLADPNPATTPAGPVLAVLTGRTGTGQTVTEVLSGGTTVSTTTYPDGAWVAVHSLGHPGPRTLAARTLPRGLRLTSFVYVDGEPVPSEDRVDFSWAVRSCTAGDWAIVTRLPSDEIRLPRVHLTVPTGGAAGREDS</sequence>
<protein>
    <submittedName>
        <fullName evidence="2">Uncharacterized protein</fullName>
    </submittedName>
</protein>
<accession>A0AAU8JPI2</accession>
<evidence type="ECO:0000313" key="2">
    <source>
        <dbReference type="EMBL" id="XCM77745.1"/>
    </source>
</evidence>
<reference evidence="2" key="1">
    <citation type="submission" date="2024-06" db="EMBL/GenBank/DDBJ databases">
        <title>The genome sequences of Kitasatospora sp. strain HUAS MG31.</title>
        <authorList>
            <person name="Mo P."/>
        </authorList>
    </citation>
    <scope>NUCLEOTIDE SEQUENCE</scope>
    <source>
        <strain evidence="2">HUAS MG31</strain>
    </source>
</reference>
<gene>
    <name evidence="2" type="ORF">ABWK59_01715</name>
</gene>
<dbReference type="RefSeq" id="WP_354637442.1">
    <property type="nucleotide sequence ID" value="NZ_CP159872.1"/>
</dbReference>
<dbReference type="EMBL" id="CP159872">
    <property type="protein sequence ID" value="XCM77745.1"/>
    <property type="molecule type" value="Genomic_DNA"/>
</dbReference>
<name>A0AAU8JPI2_9ACTN</name>
<feature type="region of interest" description="Disordered" evidence="1">
    <location>
        <begin position="1"/>
        <end position="51"/>
    </location>
</feature>